<name>A0A7Z7B5S4_9BURK</name>
<comment type="caution">
    <text evidence="2">The sequence shown here is derived from an EMBL/GenBank/DDBJ whole genome shotgun (WGS) entry which is preliminary data.</text>
</comment>
<evidence type="ECO:0000313" key="2">
    <source>
        <dbReference type="EMBL" id="SDH55599.1"/>
    </source>
</evidence>
<proteinExistence type="predicted"/>
<dbReference type="EMBL" id="FNDI01000005">
    <property type="protein sequence ID" value="SDH55599.1"/>
    <property type="molecule type" value="Genomic_DNA"/>
</dbReference>
<reference evidence="2" key="1">
    <citation type="submission" date="2016-10" db="EMBL/GenBank/DDBJ databases">
        <authorList>
            <person name="Varghese N."/>
            <person name="Submissions S."/>
        </authorList>
    </citation>
    <scope>NUCLEOTIDE SEQUENCE [LARGE SCALE GENOMIC DNA]</scope>
    <source>
        <strain evidence="2">YR281</strain>
    </source>
</reference>
<keyword evidence="3" id="KW-1185">Reference proteome</keyword>
<protein>
    <submittedName>
        <fullName evidence="2">Uncharacterized protein</fullName>
    </submittedName>
</protein>
<accession>A0A7Z7B5S4</accession>
<feature type="region of interest" description="Disordered" evidence="1">
    <location>
        <begin position="61"/>
        <end position="94"/>
    </location>
</feature>
<sequence length="104" mass="11490">MTSPYTIKNLDAAVAHLERIVGDECAQSLFGQSYWFMRIQQALATPGIMHTQLRRLQRLLDRLESASPPSTSTHRDPASPKGASTGAMHRPHTNSVFKVCSKAL</sequence>
<dbReference type="AlphaFoldDB" id="A0A7Z7B5S4"/>
<evidence type="ECO:0000256" key="1">
    <source>
        <dbReference type="SAM" id="MobiDB-lite"/>
    </source>
</evidence>
<evidence type="ECO:0000313" key="3">
    <source>
        <dbReference type="Proteomes" id="UP000198900"/>
    </source>
</evidence>
<organism evidence="2 3">
    <name type="scientific">Paraburkholderia steynii</name>
    <dbReference type="NCBI Taxonomy" id="1245441"/>
    <lineage>
        <taxon>Bacteria</taxon>
        <taxon>Pseudomonadati</taxon>
        <taxon>Pseudomonadota</taxon>
        <taxon>Betaproteobacteria</taxon>
        <taxon>Burkholderiales</taxon>
        <taxon>Burkholderiaceae</taxon>
        <taxon>Paraburkholderia</taxon>
    </lineage>
</organism>
<gene>
    <name evidence="2" type="ORF">SAMN04487926_105282</name>
</gene>
<dbReference type="Proteomes" id="UP000198900">
    <property type="component" value="Unassembled WGS sequence"/>
</dbReference>